<feature type="binding site" evidence="11">
    <location>
        <position position="322"/>
    </location>
    <ligand>
        <name>Mg(2+)</name>
        <dbReference type="ChEBI" id="CHEBI:18420"/>
    </ligand>
</feature>
<dbReference type="GO" id="GO:0046872">
    <property type="term" value="F:metal ion binding"/>
    <property type="evidence" value="ECO:0007669"/>
    <property type="project" value="UniProtKB-UniRule"/>
</dbReference>
<evidence type="ECO:0000256" key="2">
    <source>
        <dbReference type="ARBA" id="ARBA00016337"/>
    </source>
</evidence>
<dbReference type="STRING" id="1458275.AZ34_04965"/>
<dbReference type="EC" id="2.7.1.180" evidence="1 10"/>
<evidence type="ECO:0000256" key="7">
    <source>
        <dbReference type="ARBA" id="ARBA00022842"/>
    </source>
</evidence>
<dbReference type="EMBL" id="JEMG01000001">
    <property type="protein sequence ID" value="EYC50474.1"/>
    <property type="molecule type" value="Genomic_DNA"/>
</dbReference>
<evidence type="ECO:0000256" key="11">
    <source>
        <dbReference type="PIRSR" id="PIRSR006268-2"/>
    </source>
</evidence>
<dbReference type="AlphaFoldDB" id="A0A016XEF8"/>
<dbReference type="PANTHER" id="PTHR30040:SF2">
    <property type="entry name" value="FAD:PROTEIN FMN TRANSFERASE"/>
    <property type="match status" value="1"/>
</dbReference>
<feature type="binding site" evidence="11">
    <location>
        <position position="201"/>
    </location>
    <ligand>
        <name>Mg(2+)</name>
        <dbReference type="ChEBI" id="CHEBI:18420"/>
    </ligand>
</feature>
<keyword evidence="5 10" id="KW-0479">Metal-binding</keyword>
<keyword evidence="6 10" id="KW-0274">FAD</keyword>
<proteinExistence type="inferred from homology"/>
<organism evidence="12 13">
    <name type="scientific">Hylemonella gracilis str. Niagara R</name>
    <dbReference type="NCBI Taxonomy" id="1458275"/>
    <lineage>
        <taxon>Bacteria</taxon>
        <taxon>Pseudomonadati</taxon>
        <taxon>Pseudomonadota</taxon>
        <taxon>Betaproteobacteria</taxon>
        <taxon>Burkholderiales</taxon>
        <taxon>Comamonadaceae</taxon>
        <taxon>Hylemonella</taxon>
    </lineage>
</organism>
<name>A0A016XEF8_9BURK</name>
<comment type="caution">
    <text evidence="12">The sequence shown here is derived from an EMBL/GenBank/DDBJ whole genome shotgun (WGS) entry which is preliminary data.</text>
</comment>
<feature type="binding site" evidence="11">
    <location>
        <position position="318"/>
    </location>
    <ligand>
        <name>Mg(2+)</name>
        <dbReference type="ChEBI" id="CHEBI:18420"/>
    </ligand>
</feature>
<evidence type="ECO:0000313" key="13">
    <source>
        <dbReference type="Proteomes" id="UP000023268"/>
    </source>
</evidence>
<sequence>MRVPDSPQPIDAVRVLLPQHLDETLVPTLGARVLGLEGASMGTTWRVLWLADGAMAADPADGQEATVRAAVQAELDLVIAQMSHWRVDSDLGRFNRAAPGTAFRLPAAFAEVLRAGLWLAEVSGGAFNPAAGALVNLWGFGPSSDLQDLPHAHPRYDEPGFRMPTETAARDALALCDWRALNFDGQDGIVQFGGLQLDFSAIAKGYAVDRITLRLQSLGLAHLLVEVGGELRGAGYGLGGQPWWVELEAPTSSTSHPALPRTRLALHGLSVATSGDYRRCYTHDGLRLPHTIDPRTGRPIVHGLASVSVVHEQCLWADAWSTALTVLGLESGLALAREHGIAALFVQRVPAVDGQGGGETLREVLTPALRALAD</sequence>
<comment type="cofactor">
    <cofactor evidence="11">
        <name>Mg(2+)</name>
        <dbReference type="ChEBI" id="CHEBI:18420"/>
    </cofactor>
    <cofactor evidence="11">
        <name>Mn(2+)</name>
        <dbReference type="ChEBI" id="CHEBI:29035"/>
    </cofactor>
    <text evidence="11">Magnesium. Can also use manganese.</text>
</comment>
<dbReference type="eggNOG" id="COG1477">
    <property type="taxonomic scope" value="Bacteria"/>
</dbReference>
<comment type="catalytic activity">
    <reaction evidence="9 10">
        <text>L-threonyl-[protein] + FAD = FMN-L-threonyl-[protein] + AMP + H(+)</text>
        <dbReference type="Rhea" id="RHEA:36847"/>
        <dbReference type="Rhea" id="RHEA-COMP:11060"/>
        <dbReference type="Rhea" id="RHEA-COMP:11061"/>
        <dbReference type="ChEBI" id="CHEBI:15378"/>
        <dbReference type="ChEBI" id="CHEBI:30013"/>
        <dbReference type="ChEBI" id="CHEBI:57692"/>
        <dbReference type="ChEBI" id="CHEBI:74257"/>
        <dbReference type="ChEBI" id="CHEBI:456215"/>
        <dbReference type="EC" id="2.7.1.180"/>
    </reaction>
</comment>
<dbReference type="PIRSF" id="PIRSF006268">
    <property type="entry name" value="ApbE"/>
    <property type="match status" value="1"/>
</dbReference>
<keyword evidence="3 10" id="KW-0285">Flavoprotein</keyword>
<dbReference type="SUPFAM" id="SSF143631">
    <property type="entry name" value="ApbE-like"/>
    <property type="match status" value="1"/>
</dbReference>
<evidence type="ECO:0000313" key="12">
    <source>
        <dbReference type="EMBL" id="EYC50474.1"/>
    </source>
</evidence>
<evidence type="ECO:0000256" key="4">
    <source>
        <dbReference type="ARBA" id="ARBA00022679"/>
    </source>
</evidence>
<keyword evidence="7 10" id="KW-0460">Magnesium</keyword>
<dbReference type="OrthoDB" id="9778595at2"/>
<keyword evidence="4 10" id="KW-0808">Transferase</keyword>
<evidence type="ECO:0000256" key="5">
    <source>
        <dbReference type="ARBA" id="ARBA00022723"/>
    </source>
</evidence>
<dbReference type="Pfam" id="PF02424">
    <property type="entry name" value="ApbE"/>
    <property type="match status" value="1"/>
</dbReference>
<evidence type="ECO:0000256" key="9">
    <source>
        <dbReference type="ARBA" id="ARBA00048540"/>
    </source>
</evidence>
<dbReference type="Gene3D" id="3.10.520.10">
    <property type="entry name" value="ApbE-like domains"/>
    <property type="match status" value="1"/>
</dbReference>
<evidence type="ECO:0000256" key="10">
    <source>
        <dbReference type="PIRNR" id="PIRNR006268"/>
    </source>
</evidence>
<dbReference type="InterPro" id="IPR024932">
    <property type="entry name" value="ApbE"/>
</dbReference>
<evidence type="ECO:0000256" key="3">
    <source>
        <dbReference type="ARBA" id="ARBA00022630"/>
    </source>
</evidence>
<gene>
    <name evidence="12" type="ORF">AZ34_04965</name>
</gene>
<dbReference type="RefSeq" id="WP_051509536.1">
    <property type="nucleotide sequence ID" value="NZ_JEMG01000001.1"/>
</dbReference>
<evidence type="ECO:0000256" key="8">
    <source>
        <dbReference type="ARBA" id="ARBA00031306"/>
    </source>
</evidence>
<accession>A0A016XEF8</accession>
<evidence type="ECO:0000256" key="6">
    <source>
        <dbReference type="ARBA" id="ARBA00022827"/>
    </source>
</evidence>
<comment type="similarity">
    <text evidence="10">Belongs to the ApbE family.</text>
</comment>
<dbReference type="PANTHER" id="PTHR30040">
    <property type="entry name" value="THIAMINE BIOSYNTHESIS LIPOPROTEIN APBE"/>
    <property type="match status" value="1"/>
</dbReference>
<dbReference type="GO" id="GO:0016740">
    <property type="term" value="F:transferase activity"/>
    <property type="evidence" value="ECO:0007669"/>
    <property type="project" value="UniProtKB-UniRule"/>
</dbReference>
<dbReference type="InterPro" id="IPR003374">
    <property type="entry name" value="ApbE-like_sf"/>
</dbReference>
<protein>
    <recommendedName>
        <fullName evidence="2 10">FAD:protein FMN transferase</fullName>
        <ecNumber evidence="1 10">2.7.1.180</ecNumber>
    </recommendedName>
    <alternativeName>
        <fullName evidence="8 10">Flavin transferase</fullName>
    </alternativeName>
</protein>
<dbReference type="Proteomes" id="UP000023268">
    <property type="component" value="Unassembled WGS sequence"/>
</dbReference>
<reference evidence="12 13" key="1">
    <citation type="submission" date="2014-02" db="EMBL/GenBank/DDBJ databases">
        <title>Draft Genome of Hylemonella gracilis isolated from the Niagara River.</title>
        <authorList>
            <person name="Pawlowski D.R."/>
            <person name="Koudelka G.B."/>
        </authorList>
    </citation>
    <scope>NUCLEOTIDE SEQUENCE [LARGE SCALE GENOMIC DNA]</scope>
    <source>
        <strain evidence="12 13">Niagara R</strain>
    </source>
</reference>
<evidence type="ECO:0000256" key="1">
    <source>
        <dbReference type="ARBA" id="ARBA00011955"/>
    </source>
</evidence>